<name>A0A1L9MUB3_ASPTC</name>
<reference evidence="2" key="1">
    <citation type="journal article" date="2017" name="Genome Biol.">
        <title>Comparative genomics reveals high biological diversity and specific adaptations in the industrially and medically important fungal genus Aspergillus.</title>
        <authorList>
            <person name="de Vries R.P."/>
            <person name="Riley R."/>
            <person name="Wiebenga A."/>
            <person name="Aguilar-Osorio G."/>
            <person name="Amillis S."/>
            <person name="Uchima C.A."/>
            <person name="Anderluh G."/>
            <person name="Asadollahi M."/>
            <person name="Askin M."/>
            <person name="Barry K."/>
            <person name="Battaglia E."/>
            <person name="Bayram O."/>
            <person name="Benocci T."/>
            <person name="Braus-Stromeyer S.A."/>
            <person name="Caldana C."/>
            <person name="Canovas D."/>
            <person name="Cerqueira G.C."/>
            <person name="Chen F."/>
            <person name="Chen W."/>
            <person name="Choi C."/>
            <person name="Clum A."/>
            <person name="Dos Santos R.A."/>
            <person name="Damasio A.R."/>
            <person name="Diallinas G."/>
            <person name="Emri T."/>
            <person name="Fekete E."/>
            <person name="Flipphi M."/>
            <person name="Freyberg S."/>
            <person name="Gallo A."/>
            <person name="Gournas C."/>
            <person name="Habgood R."/>
            <person name="Hainaut M."/>
            <person name="Harispe M.L."/>
            <person name="Henrissat B."/>
            <person name="Hilden K.S."/>
            <person name="Hope R."/>
            <person name="Hossain A."/>
            <person name="Karabika E."/>
            <person name="Karaffa L."/>
            <person name="Karanyi Z."/>
            <person name="Krasevec N."/>
            <person name="Kuo A."/>
            <person name="Kusch H."/>
            <person name="LaButti K."/>
            <person name="Lagendijk E.L."/>
            <person name="Lapidus A."/>
            <person name="Levasseur A."/>
            <person name="Lindquist E."/>
            <person name="Lipzen A."/>
            <person name="Logrieco A.F."/>
            <person name="MacCabe A."/>
            <person name="Maekelae M.R."/>
            <person name="Malavazi I."/>
            <person name="Melin P."/>
            <person name="Meyer V."/>
            <person name="Mielnichuk N."/>
            <person name="Miskei M."/>
            <person name="Molnar A.P."/>
            <person name="Mule G."/>
            <person name="Ngan C.Y."/>
            <person name="Orejas M."/>
            <person name="Orosz E."/>
            <person name="Ouedraogo J.P."/>
            <person name="Overkamp K.M."/>
            <person name="Park H.-S."/>
            <person name="Perrone G."/>
            <person name="Piumi F."/>
            <person name="Punt P.J."/>
            <person name="Ram A.F."/>
            <person name="Ramon A."/>
            <person name="Rauscher S."/>
            <person name="Record E."/>
            <person name="Riano-Pachon D.M."/>
            <person name="Robert V."/>
            <person name="Roehrig J."/>
            <person name="Ruller R."/>
            <person name="Salamov A."/>
            <person name="Salih N.S."/>
            <person name="Samson R.A."/>
            <person name="Sandor E."/>
            <person name="Sanguinetti M."/>
            <person name="Schuetze T."/>
            <person name="Sepcic K."/>
            <person name="Shelest E."/>
            <person name="Sherlock G."/>
            <person name="Sophianopoulou V."/>
            <person name="Squina F.M."/>
            <person name="Sun H."/>
            <person name="Susca A."/>
            <person name="Todd R.B."/>
            <person name="Tsang A."/>
            <person name="Unkles S.E."/>
            <person name="van de Wiele N."/>
            <person name="van Rossen-Uffink D."/>
            <person name="Oliveira J.V."/>
            <person name="Vesth T.C."/>
            <person name="Visser J."/>
            <person name="Yu J.-H."/>
            <person name="Zhou M."/>
            <person name="Andersen M.R."/>
            <person name="Archer D.B."/>
            <person name="Baker S.E."/>
            <person name="Benoit I."/>
            <person name="Brakhage A.A."/>
            <person name="Braus G.H."/>
            <person name="Fischer R."/>
            <person name="Frisvad J.C."/>
            <person name="Goldman G.H."/>
            <person name="Houbraken J."/>
            <person name="Oakley B."/>
            <person name="Pocsi I."/>
            <person name="Scazzocchio C."/>
            <person name="Seiboth B."/>
            <person name="vanKuyk P.A."/>
            <person name="Wortman J."/>
            <person name="Dyer P.S."/>
            <person name="Grigoriev I.V."/>
        </authorList>
    </citation>
    <scope>NUCLEOTIDE SEQUENCE [LARGE SCALE GENOMIC DNA]</scope>
    <source>
        <strain evidence="2">CBS 134.48</strain>
    </source>
</reference>
<accession>A0A1L9MUB3</accession>
<gene>
    <name evidence="1" type="ORF">ASPTUDRAFT_47716</name>
</gene>
<evidence type="ECO:0000313" key="2">
    <source>
        <dbReference type="Proteomes" id="UP000184304"/>
    </source>
</evidence>
<dbReference type="AlphaFoldDB" id="A0A1L9MUB3"/>
<dbReference type="Proteomes" id="UP000184304">
    <property type="component" value="Unassembled WGS sequence"/>
</dbReference>
<dbReference type="EMBL" id="KV878207">
    <property type="protein sequence ID" value="OJI80618.1"/>
    <property type="molecule type" value="Genomic_DNA"/>
</dbReference>
<dbReference type="VEuPathDB" id="FungiDB:ASPTUDRAFT_47716"/>
<evidence type="ECO:0000313" key="1">
    <source>
        <dbReference type="EMBL" id="OJI80618.1"/>
    </source>
</evidence>
<organism evidence="1 2">
    <name type="scientific">Aspergillus tubingensis (strain CBS 134.48)</name>
    <dbReference type="NCBI Taxonomy" id="767770"/>
    <lineage>
        <taxon>Eukaryota</taxon>
        <taxon>Fungi</taxon>
        <taxon>Dikarya</taxon>
        <taxon>Ascomycota</taxon>
        <taxon>Pezizomycotina</taxon>
        <taxon>Eurotiomycetes</taxon>
        <taxon>Eurotiomycetidae</taxon>
        <taxon>Eurotiales</taxon>
        <taxon>Aspergillaceae</taxon>
        <taxon>Aspergillus</taxon>
        <taxon>Aspergillus subgen. Circumdati</taxon>
    </lineage>
</organism>
<sequence>MRLHLYHFYILRTVAAGTGLSDNCAGEISLQESHGQESHCVSHTQLAIRKIASMNILLLSTIISPGLTGYTQMTTQGKNDTLLLQQTLSVRVK</sequence>
<protein>
    <submittedName>
        <fullName evidence="1">Uncharacterized protein</fullName>
    </submittedName>
</protein>
<keyword evidence="2" id="KW-1185">Reference proteome</keyword>
<proteinExistence type="predicted"/>